<evidence type="ECO:0000256" key="2">
    <source>
        <dbReference type="ARBA" id="ARBA00023015"/>
    </source>
</evidence>
<keyword evidence="7" id="KW-1185">Reference proteome</keyword>
<name>A0ABT4Y9C0_METRE</name>
<gene>
    <name evidence="6" type="ORF">NNO07_20645</name>
</gene>
<keyword evidence="3" id="KW-0238">DNA-binding</keyword>
<dbReference type="PANTHER" id="PTHR30537:SF5">
    <property type="entry name" value="HTH-TYPE TRANSCRIPTIONAL ACTIVATOR TTDR-RELATED"/>
    <property type="match status" value="1"/>
</dbReference>
<dbReference type="InterPro" id="IPR000847">
    <property type="entry name" value="LysR_HTH_N"/>
</dbReference>
<dbReference type="InterPro" id="IPR036390">
    <property type="entry name" value="WH_DNA-bd_sf"/>
</dbReference>
<dbReference type="PROSITE" id="PS50931">
    <property type="entry name" value="HTH_LYSR"/>
    <property type="match status" value="1"/>
</dbReference>
<dbReference type="Pfam" id="PF03466">
    <property type="entry name" value="LysR_substrate"/>
    <property type="match status" value="1"/>
</dbReference>
<dbReference type="Gene3D" id="3.40.190.290">
    <property type="match status" value="1"/>
</dbReference>
<dbReference type="Pfam" id="PF00126">
    <property type="entry name" value="HTH_1"/>
    <property type="match status" value="1"/>
</dbReference>
<accession>A0ABT4Y9C0</accession>
<proteinExistence type="inferred from homology"/>
<evidence type="ECO:0000256" key="3">
    <source>
        <dbReference type="ARBA" id="ARBA00023125"/>
    </source>
</evidence>
<dbReference type="CDD" id="cd08422">
    <property type="entry name" value="PBP2_CrgA_like"/>
    <property type="match status" value="1"/>
</dbReference>
<evidence type="ECO:0000259" key="5">
    <source>
        <dbReference type="PROSITE" id="PS50931"/>
    </source>
</evidence>
<dbReference type="EMBL" id="JANEWF010000029">
    <property type="protein sequence ID" value="MDA8485483.1"/>
    <property type="molecule type" value="Genomic_DNA"/>
</dbReference>
<dbReference type="SUPFAM" id="SSF53850">
    <property type="entry name" value="Periplasmic binding protein-like II"/>
    <property type="match status" value="1"/>
</dbReference>
<evidence type="ECO:0000313" key="6">
    <source>
        <dbReference type="EMBL" id="MDA8485483.1"/>
    </source>
</evidence>
<dbReference type="InterPro" id="IPR058163">
    <property type="entry name" value="LysR-type_TF_proteobact-type"/>
</dbReference>
<keyword evidence="4" id="KW-0804">Transcription</keyword>
<dbReference type="Proteomes" id="UP001211689">
    <property type="component" value="Unassembled WGS sequence"/>
</dbReference>
<comment type="similarity">
    <text evidence="1">Belongs to the LysR transcriptional regulatory family.</text>
</comment>
<reference evidence="6 7" key="1">
    <citation type="submission" date="2022-07" db="EMBL/GenBank/DDBJ databases">
        <title>Genome Analysis of Selected Gammaproteobacteria from Nigerian Food snails.</title>
        <authorList>
            <person name="Okafor A.C."/>
        </authorList>
    </citation>
    <scope>NUCLEOTIDE SEQUENCE [LARGE SCALE GENOMIC DNA]</scope>
    <source>
        <strain evidence="6 7">Awg 2</strain>
    </source>
</reference>
<evidence type="ECO:0000256" key="4">
    <source>
        <dbReference type="ARBA" id="ARBA00023163"/>
    </source>
</evidence>
<organism evidence="6 7">
    <name type="scientific">Metapseudomonas resinovorans</name>
    <name type="common">Pseudomonas resinovorans</name>
    <dbReference type="NCBI Taxonomy" id="53412"/>
    <lineage>
        <taxon>Bacteria</taxon>
        <taxon>Pseudomonadati</taxon>
        <taxon>Pseudomonadota</taxon>
        <taxon>Gammaproteobacteria</taxon>
        <taxon>Pseudomonadales</taxon>
        <taxon>Pseudomonadaceae</taxon>
        <taxon>Metapseudomonas</taxon>
    </lineage>
</organism>
<dbReference type="RefSeq" id="WP_190834099.1">
    <property type="nucleotide sequence ID" value="NZ_JANEWF010000029.1"/>
</dbReference>
<protein>
    <submittedName>
        <fullName evidence="6">LysR family transcriptional regulator</fullName>
    </submittedName>
</protein>
<dbReference type="InterPro" id="IPR036388">
    <property type="entry name" value="WH-like_DNA-bd_sf"/>
</dbReference>
<dbReference type="PANTHER" id="PTHR30537">
    <property type="entry name" value="HTH-TYPE TRANSCRIPTIONAL REGULATOR"/>
    <property type="match status" value="1"/>
</dbReference>
<dbReference type="Gene3D" id="1.10.10.10">
    <property type="entry name" value="Winged helix-like DNA-binding domain superfamily/Winged helix DNA-binding domain"/>
    <property type="match status" value="1"/>
</dbReference>
<dbReference type="InterPro" id="IPR005119">
    <property type="entry name" value="LysR_subst-bd"/>
</dbReference>
<keyword evidence="2" id="KW-0805">Transcription regulation</keyword>
<evidence type="ECO:0000256" key="1">
    <source>
        <dbReference type="ARBA" id="ARBA00009437"/>
    </source>
</evidence>
<dbReference type="SUPFAM" id="SSF46785">
    <property type="entry name" value="Winged helix' DNA-binding domain"/>
    <property type="match status" value="1"/>
</dbReference>
<feature type="domain" description="HTH lysR-type" evidence="5">
    <location>
        <begin position="1"/>
        <end position="59"/>
    </location>
</feature>
<sequence>MNLFEDMRVFVVVVETGGFSAAAQRLNIAKSVVSRRMSALERHLECRLFNRTTRRLSLTETGMDYFERTQRILGDLAEAEEATRSLQSELRGRLRLAAPMSFGLKYLSPALNEFMQAHPGLEVELDLNDRYVDLVNEGYDLTLRIGRLPDSTLVARELGPCPHAICASPAYLAEHGAPQVPDDLREHQCLGYKNRANSSQWQFLMGREWRSVTVRPRLIANNGEVLVQAAMDGLGLVSLPRFLLEENLASGRLVEVLQDFPLPASQIYAVCPPGRRLPAKVRAFIDFLVQRFSR</sequence>
<comment type="caution">
    <text evidence="6">The sequence shown here is derived from an EMBL/GenBank/DDBJ whole genome shotgun (WGS) entry which is preliminary data.</text>
</comment>
<evidence type="ECO:0000313" key="7">
    <source>
        <dbReference type="Proteomes" id="UP001211689"/>
    </source>
</evidence>